<protein>
    <submittedName>
        <fullName evidence="2">Uncharacterized protein</fullName>
    </submittedName>
</protein>
<feature type="region of interest" description="Disordered" evidence="1">
    <location>
        <begin position="376"/>
        <end position="409"/>
    </location>
</feature>
<proteinExistence type="predicted"/>
<dbReference type="AlphaFoldDB" id="A0A397ENS9"/>
<dbReference type="VEuPathDB" id="FungiDB:H257_02771"/>
<evidence type="ECO:0000313" key="3">
    <source>
        <dbReference type="Proteomes" id="UP000266196"/>
    </source>
</evidence>
<evidence type="ECO:0000313" key="2">
    <source>
        <dbReference type="EMBL" id="RHY99812.1"/>
    </source>
</evidence>
<reference evidence="2 3" key="1">
    <citation type="submission" date="2018-08" db="EMBL/GenBank/DDBJ databases">
        <title>Aphanomyces genome sequencing and annotation.</title>
        <authorList>
            <person name="Minardi D."/>
            <person name="Oidtmann B."/>
            <person name="Van Der Giezen M."/>
            <person name="Studholme D.J."/>
        </authorList>
    </citation>
    <scope>NUCLEOTIDE SEQUENCE [LARGE SCALE GENOMIC DNA]</scope>
    <source>
        <strain evidence="2 3">197901</strain>
    </source>
</reference>
<comment type="caution">
    <text evidence="2">The sequence shown here is derived from an EMBL/GenBank/DDBJ whole genome shotgun (WGS) entry which is preliminary data.</text>
</comment>
<feature type="compositionally biased region" description="Low complexity" evidence="1">
    <location>
        <begin position="183"/>
        <end position="193"/>
    </location>
</feature>
<dbReference type="EMBL" id="QUTE01015423">
    <property type="protein sequence ID" value="RHY99812.1"/>
    <property type="molecule type" value="Genomic_DNA"/>
</dbReference>
<feature type="region of interest" description="Disordered" evidence="1">
    <location>
        <begin position="182"/>
        <end position="210"/>
    </location>
</feature>
<dbReference type="Proteomes" id="UP000266196">
    <property type="component" value="Unassembled WGS sequence"/>
</dbReference>
<feature type="region of interest" description="Disordered" evidence="1">
    <location>
        <begin position="268"/>
        <end position="296"/>
    </location>
</feature>
<organism evidence="2 3">
    <name type="scientific">Aphanomyces astaci</name>
    <name type="common">Crayfish plague agent</name>
    <dbReference type="NCBI Taxonomy" id="112090"/>
    <lineage>
        <taxon>Eukaryota</taxon>
        <taxon>Sar</taxon>
        <taxon>Stramenopiles</taxon>
        <taxon>Oomycota</taxon>
        <taxon>Saprolegniomycetes</taxon>
        <taxon>Saprolegniales</taxon>
        <taxon>Verrucalvaceae</taxon>
        <taxon>Aphanomyces</taxon>
    </lineage>
</organism>
<sequence length="409" mass="46134">MESCAPFGHCATLCRRLHLSKVSDTRHNGTCITISNHNTTFPDPSDEHRDGGTTIDASVATSAHAWRLEKRRSKYVKARQFLEEQFAETGVECQVRSLEGLSFASWKDFHDELHAYIKETNQTYISRDSKTTVRYNAEQIKRKVKHFVPVPVEFTHARVRFDCKHSQSNMSKNMNLFGTKDGAAAADTSSSSAGPVDNVEPTYVPTNPKRKARDGAFYSACPVKMHVQVHKVPSTLQDNDKWRVVVTKHVHVHNHDLVLGDPMLQDTLSPPPSLHHQHLPPALPGQPHPMRLEDGRMDPPKRTRAFHELFAFFTAYQASRADNDGMEFDRRYGAMYSIVYQSLCADNCLDTNERAMARFQTLLKPANMMLDDSTMTRPTSTCKLPPSSFVPVATSSTEAPDPPQQHYQL</sequence>
<accession>A0A397ENS9</accession>
<evidence type="ECO:0000256" key="1">
    <source>
        <dbReference type="SAM" id="MobiDB-lite"/>
    </source>
</evidence>
<gene>
    <name evidence="2" type="ORF">DYB31_014626</name>
</gene>
<name>A0A397ENS9_APHAT</name>